<evidence type="ECO:0000313" key="12">
    <source>
        <dbReference type="Ensembl" id="ENSMAMP00000019901.2"/>
    </source>
</evidence>
<evidence type="ECO:0000256" key="5">
    <source>
        <dbReference type="ARBA" id="ARBA00022525"/>
    </source>
</evidence>
<dbReference type="Proteomes" id="UP000261640">
    <property type="component" value="Unplaced"/>
</dbReference>
<keyword evidence="7" id="KW-0372">Hormone</keyword>
<dbReference type="InterPro" id="IPR022353">
    <property type="entry name" value="Insulin_CS"/>
</dbReference>
<dbReference type="SUPFAM" id="SSF56994">
    <property type="entry name" value="Insulin-like"/>
    <property type="match status" value="1"/>
</dbReference>
<dbReference type="GeneTree" id="ENSGT00940000164327"/>
<evidence type="ECO:0000256" key="6">
    <source>
        <dbReference type="ARBA" id="ARBA00022526"/>
    </source>
</evidence>
<evidence type="ECO:0000256" key="9">
    <source>
        <dbReference type="ARBA" id="ARBA00023277"/>
    </source>
</evidence>
<dbReference type="PANTHER" id="PTHR11454:SF9">
    <property type="entry name" value="INSULIN"/>
    <property type="match status" value="1"/>
</dbReference>
<feature type="domain" description="Insulin-like" evidence="11">
    <location>
        <begin position="2"/>
        <end position="50"/>
    </location>
</feature>
<evidence type="ECO:0000256" key="4">
    <source>
        <dbReference type="ARBA" id="ARBA00011207"/>
    </source>
</evidence>
<dbReference type="CDD" id="cd04367">
    <property type="entry name" value="IlGF_insulin_like"/>
    <property type="match status" value="1"/>
</dbReference>
<evidence type="ECO:0000256" key="2">
    <source>
        <dbReference type="ARBA" id="ARBA00004613"/>
    </source>
</evidence>
<keyword evidence="6" id="KW-0313">Glucose metabolism</keyword>
<dbReference type="PANTHER" id="PTHR11454">
    <property type="entry name" value="INSULIN/INSULIN GROWTH FACTOR"/>
    <property type="match status" value="1"/>
</dbReference>
<reference evidence="12" key="2">
    <citation type="submission" date="2025-09" db="UniProtKB">
        <authorList>
            <consortium name="Ensembl"/>
        </authorList>
    </citation>
    <scope>IDENTIFICATION</scope>
</reference>
<dbReference type="InterPro" id="IPR016179">
    <property type="entry name" value="Insulin-like"/>
</dbReference>
<dbReference type="GO" id="GO:0006006">
    <property type="term" value="P:glucose metabolic process"/>
    <property type="evidence" value="ECO:0007669"/>
    <property type="project" value="UniProtKB-KW"/>
</dbReference>
<accession>A0A3Q3MAZ3</accession>
<dbReference type="Ensembl" id="ENSMAMT00000020429.2">
    <property type="protein sequence ID" value="ENSMAMP00000019901.2"/>
    <property type="gene ID" value="ENSMAMG00000001777.2"/>
</dbReference>
<comment type="subunit">
    <text evidence="4">Heterodimer of a B chain and an A chain linked by two disulfide bonds.</text>
</comment>
<organism evidence="12 13">
    <name type="scientific">Mastacembelus armatus</name>
    <name type="common">zig-zag eel</name>
    <dbReference type="NCBI Taxonomy" id="205130"/>
    <lineage>
        <taxon>Eukaryota</taxon>
        <taxon>Metazoa</taxon>
        <taxon>Chordata</taxon>
        <taxon>Craniata</taxon>
        <taxon>Vertebrata</taxon>
        <taxon>Euteleostomi</taxon>
        <taxon>Actinopterygii</taxon>
        <taxon>Neopterygii</taxon>
        <taxon>Teleostei</taxon>
        <taxon>Neoteleostei</taxon>
        <taxon>Acanthomorphata</taxon>
        <taxon>Anabantaria</taxon>
        <taxon>Synbranchiformes</taxon>
        <taxon>Mastacembelidae</taxon>
        <taxon>Mastacembelus</taxon>
    </lineage>
</organism>
<dbReference type="PROSITE" id="PS00262">
    <property type="entry name" value="INSULIN"/>
    <property type="match status" value="1"/>
</dbReference>
<evidence type="ECO:0000256" key="8">
    <source>
        <dbReference type="ARBA" id="ARBA00023157"/>
    </source>
</evidence>
<dbReference type="SMART" id="SM00078">
    <property type="entry name" value="IlGF"/>
    <property type="match status" value="1"/>
</dbReference>
<evidence type="ECO:0000313" key="13">
    <source>
        <dbReference type="Proteomes" id="UP000261640"/>
    </source>
</evidence>
<dbReference type="AlphaFoldDB" id="A0A3Q3MAZ3"/>
<keyword evidence="8" id="KW-1015">Disulfide bond</keyword>
<keyword evidence="5 10" id="KW-0964">Secreted</keyword>
<dbReference type="GO" id="GO:0005179">
    <property type="term" value="F:hormone activity"/>
    <property type="evidence" value="ECO:0007669"/>
    <property type="project" value="UniProtKB-KW"/>
</dbReference>
<comment type="function">
    <text evidence="1">Insulin decreases blood glucose concentration. It increases cell permeability to monosaccharides, amino acids and fatty acids. It accelerates glycolysis, the pentose phosphate cycle, and glycogen synthesis in liver.</text>
</comment>
<dbReference type="GO" id="GO:0005615">
    <property type="term" value="C:extracellular space"/>
    <property type="evidence" value="ECO:0007669"/>
    <property type="project" value="TreeGrafter"/>
</dbReference>
<dbReference type="Gene3D" id="1.10.100.10">
    <property type="entry name" value="Insulin-like"/>
    <property type="match status" value="2"/>
</dbReference>
<dbReference type="InterPro" id="IPR022352">
    <property type="entry name" value="Ins/IGF/rlx"/>
</dbReference>
<dbReference type="PRINTS" id="PR00276">
    <property type="entry name" value="INSULINFAMLY"/>
</dbReference>
<reference evidence="12" key="1">
    <citation type="submission" date="2025-08" db="UniProtKB">
        <authorList>
            <consortium name="Ensembl"/>
        </authorList>
    </citation>
    <scope>IDENTIFICATION</scope>
</reference>
<dbReference type="InterPro" id="IPR004825">
    <property type="entry name" value="Insulin"/>
</dbReference>
<evidence type="ECO:0000259" key="11">
    <source>
        <dbReference type="SMART" id="SM00078"/>
    </source>
</evidence>
<comment type="subcellular location">
    <subcellularLocation>
        <location evidence="2 10">Secreted</location>
    </subcellularLocation>
</comment>
<protein>
    <submittedName>
        <fullName evidence="12">Preproinsulin</fullName>
    </submittedName>
</protein>
<sequence>AAHLCGSHLVDALYLVCGDRGFFYNPKRDRGIVEQCCHNPCNIFDLQNYCN</sequence>
<evidence type="ECO:0000256" key="3">
    <source>
        <dbReference type="ARBA" id="ARBA00009034"/>
    </source>
</evidence>
<dbReference type="InterPro" id="IPR036438">
    <property type="entry name" value="Insulin-like_sf"/>
</dbReference>
<evidence type="ECO:0000256" key="1">
    <source>
        <dbReference type="ARBA" id="ARBA00002985"/>
    </source>
</evidence>
<dbReference type="Pfam" id="PF00049">
    <property type="entry name" value="Insulin"/>
    <property type="match status" value="1"/>
</dbReference>
<name>A0A3Q3MAZ3_9TELE</name>
<evidence type="ECO:0000256" key="7">
    <source>
        <dbReference type="ARBA" id="ARBA00022702"/>
    </source>
</evidence>
<evidence type="ECO:0000256" key="10">
    <source>
        <dbReference type="RuleBase" id="RU000406"/>
    </source>
</evidence>
<keyword evidence="9" id="KW-0119">Carbohydrate metabolism</keyword>
<proteinExistence type="inferred from homology"/>
<comment type="similarity">
    <text evidence="3 10">Belongs to the insulin family.</text>
</comment>
<keyword evidence="13" id="KW-1185">Reference proteome</keyword>